<dbReference type="OrthoDB" id="1738459at2759"/>
<dbReference type="AlphaFoldDB" id="A0A371IA18"/>
<dbReference type="PANTHER" id="PTHR33240">
    <property type="entry name" value="OS08G0508500 PROTEIN"/>
    <property type="match status" value="1"/>
</dbReference>
<name>A0A371IA18_MUCPR</name>
<gene>
    <name evidence="1" type="ORF">CR513_03392</name>
</gene>
<sequence>MKTSSTIVRAFDSSRREVMEEIEILISFHMMDIKPNYSCLLGRLWIHSIRTIPSSLHQKLKFIINDNLVIISDEEDILVTKEVLETSFQSLEIISIAYVEMRPKKDKLTTTMITTAKIMLKKGYKHFTTHIIDEKPRQYRLGFKPNFINRQRITKELRAKCLKAARNLYENFINSGFANQVEETIEDQEANDPIDFEAPKELKKVVKLEDKIIQPYQEGIEIIDLGNEGSTREVKIDVAMQKGTEEELIHLLTEYDMPGLDSEIVEHRLPLNPDHPPTKQKL</sequence>
<proteinExistence type="predicted"/>
<keyword evidence="2" id="KW-1185">Reference proteome</keyword>
<comment type="caution">
    <text evidence="1">The sequence shown here is derived from an EMBL/GenBank/DDBJ whole genome shotgun (WGS) entry which is preliminary data.</text>
</comment>
<evidence type="ECO:0000313" key="2">
    <source>
        <dbReference type="Proteomes" id="UP000257109"/>
    </source>
</evidence>
<feature type="non-terminal residue" evidence="1">
    <location>
        <position position="1"/>
    </location>
</feature>
<evidence type="ECO:0008006" key="3">
    <source>
        <dbReference type="Google" id="ProtNLM"/>
    </source>
</evidence>
<reference evidence="1" key="1">
    <citation type="submission" date="2018-05" db="EMBL/GenBank/DDBJ databases">
        <title>Draft genome of Mucuna pruriens seed.</title>
        <authorList>
            <person name="Nnadi N.E."/>
            <person name="Vos R."/>
            <person name="Hasami M.H."/>
            <person name="Devisetty U.K."/>
            <person name="Aguiy J.C."/>
        </authorList>
    </citation>
    <scope>NUCLEOTIDE SEQUENCE [LARGE SCALE GENOMIC DNA]</scope>
    <source>
        <strain evidence="1">JCA_2017</strain>
    </source>
</reference>
<organism evidence="1 2">
    <name type="scientific">Mucuna pruriens</name>
    <name type="common">Velvet bean</name>
    <name type="synonym">Dolichos pruriens</name>
    <dbReference type="NCBI Taxonomy" id="157652"/>
    <lineage>
        <taxon>Eukaryota</taxon>
        <taxon>Viridiplantae</taxon>
        <taxon>Streptophyta</taxon>
        <taxon>Embryophyta</taxon>
        <taxon>Tracheophyta</taxon>
        <taxon>Spermatophyta</taxon>
        <taxon>Magnoliopsida</taxon>
        <taxon>eudicotyledons</taxon>
        <taxon>Gunneridae</taxon>
        <taxon>Pentapetalae</taxon>
        <taxon>rosids</taxon>
        <taxon>fabids</taxon>
        <taxon>Fabales</taxon>
        <taxon>Fabaceae</taxon>
        <taxon>Papilionoideae</taxon>
        <taxon>50 kb inversion clade</taxon>
        <taxon>NPAAA clade</taxon>
        <taxon>indigoferoid/millettioid clade</taxon>
        <taxon>Phaseoleae</taxon>
        <taxon>Mucuna</taxon>
    </lineage>
</organism>
<dbReference type="STRING" id="157652.A0A371IA18"/>
<dbReference type="PANTHER" id="PTHR33240:SF15">
    <property type="entry name" value="GAG-PRO-LIKE PROTEIN"/>
    <property type="match status" value="1"/>
</dbReference>
<dbReference type="EMBL" id="QJKJ01000562">
    <property type="protein sequence ID" value="RDY11879.1"/>
    <property type="molecule type" value="Genomic_DNA"/>
</dbReference>
<dbReference type="Proteomes" id="UP000257109">
    <property type="component" value="Unassembled WGS sequence"/>
</dbReference>
<accession>A0A371IA18</accession>
<evidence type="ECO:0000313" key="1">
    <source>
        <dbReference type="EMBL" id="RDY11879.1"/>
    </source>
</evidence>
<protein>
    <recommendedName>
        <fullName evidence="3">Reverse transcriptase domain-containing protein</fullName>
    </recommendedName>
</protein>